<organism evidence="1 2">
    <name type="scientific">Dreissena polymorpha</name>
    <name type="common">Zebra mussel</name>
    <name type="synonym">Mytilus polymorpha</name>
    <dbReference type="NCBI Taxonomy" id="45954"/>
    <lineage>
        <taxon>Eukaryota</taxon>
        <taxon>Metazoa</taxon>
        <taxon>Spiralia</taxon>
        <taxon>Lophotrochozoa</taxon>
        <taxon>Mollusca</taxon>
        <taxon>Bivalvia</taxon>
        <taxon>Autobranchia</taxon>
        <taxon>Heteroconchia</taxon>
        <taxon>Euheterodonta</taxon>
        <taxon>Imparidentia</taxon>
        <taxon>Neoheterodontei</taxon>
        <taxon>Myida</taxon>
        <taxon>Dreissenoidea</taxon>
        <taxon>Dreissenidae</taxon>
        <taxon>Dreissena</taxon>
    </lineage>
</organism>
<dbReference type="Proteomes" id="UP000828390">
    <property type="component" value="Unassembled WGS sequence"/>
</dbReference>
<accession>A0A9D4MK75</accession>
<evidence type="ECO:0000313" key="2">
    <source>
        <dbReference type="Proteomes" id="UP000828390"/>
    </source>
</evidence>
<evidence type="ECO:0000313" key="1">
    <source>
        <dbReference type="EMBL" id="KAH3878003.1"/>
    </source>
</evidence>
<dbReference type="AlphaFoldDB" id="A0A9D4MK75"/>
<reference evidence="1" key="2">
    <citation type="submission" date="2020-11" db="EMBL/GenBank/DDBJ databases">
        <authorList>
            <person name="McCartney M.A."/>
            <person name="Auch B."/>
            <person name="Kono T."/>
            <person name="Mallez S."/>
            <person name="Becker A."/>
            <person name="Gohl D.M."/>
            <person name="Silverstein K.A.T."/>
            <person name="Koren S."/>
            <person name="Bechman K.B."/>
            <person name="Herman A."/>
            <person name="Abrahante J.E."/>
            <person name="Garbe J."/>
        </authorList>
    </citation>
    <scope>NUCLEOTIDE SEQUENCE</scope>
    <source>
        <strain evidence="1">Duluth1</strain>
        <tissue evidence="1">Whole animal</tissue>
    </source>
</reference>
<proteinExistence type="predicted"/>
<comment type="caution">
    <text evidence="1">The sequence shown here is derived from an EMBL/GenBank/DDBJ whole genome shotgun (WGS) entry which is preliminary data.</text>
</comment>
<sequence>MPSIWNKVFQMWQVWPLCQEVFFQIAKRKENTTTRKERDRSRMNKYNDSKALCSLLPFNNLDDSELKKAAPAVKFYSQDIIDLAEEYQEVKTLYEDALAEIEQNKSSAVGDDRIEAGFFI</sequence>
<dbReference type="EMBL" id="JAIWYP010000001">
    <property type="protein sequence ID" value="KAH3878003.1"/>
    <property type="molecule type" value="Genomic_DNA"/>
</dbReference>
<name>A0A9D4MK75_DREPO</name>
<gene>
    <name evidence="1" type="ORF">DPMN_001883</name>
</gene>
<reference evidence="1" key="1">
    <citation type="journal article" date="2019" name="bioRxiv">
        <title>The Genome of the Zebra Mussel, Dreissena polymorpha: A Resource for Invasive Species Research.</title>
        <authorList>
            <person name="McCartney M.A."/>
            <person name="Auch B."/>
            <person name="Kono T."/>
            <person name="Mallez S."/>
            <person name="Zhang Y."/>
            <person name="Obille A."/>
            <person name="Becker A."/>
            <person name="Abrahante J.E."/>
            <person name="Garbe J."/>
            <person name="Badalamenti J.P."/>
            <person name="Herman A."/>
            <person name="Mangelson H."/>
            <person name="Liachko I."/>
            <person name="Sullivan S."/>
            <person name="Sone E.D."/>
            <person name="Koren S."/>
            <person name="Silverstein K.A.T."/>
            <person name="Beckman K.B."/>
            <person name="Gohl D.M."/>
        </authorList>
    </citation>
    <scope>NUCLEOTIDE SEQUENCE</scope>
    <source>
        <strain evidence="1">Duluth1</strain>
        <tissue evidence="1">Whole animal</tissue>
    </source>
</reference>
<keyword evidence="2" id="KW-1185">Reference proteome</keyword>
<protein>
    <submittedName>
        <fullName evidence="1">Uncharacterized protein</fullName>
    </submittedName>
</protein>